<reference evidence="2" key="1">
    <citation type="submission" date="2021-11" db="EMBL/GenBank/DDBJ databases">
        <authorList>
            <person name="Rodrigo-Torres L."/>
            <person name="Arahal R. D."/>
            <person name="Lucena T."/>
        </authorList>
    </citation>
    <scope>NUCLEOTIDE SEQUENCE</scope>
    <source>
        <strain evidence="2">CECT 7928</strain>
    </source>
</reference>
<protein>
    <submittedName>
        <fullName evidence="2">Uncharacterized protein</fullName>
    </submittedName>
</protein>
<sequence length="101" mass="11117">MKTYLMTLIGFISMWGGLQLTIASSERNLMKSVATEYDLHTSSPKEVNSLDDKVLTNTPKPIASTGSSELNEAGSSAPSNYSAARIDNNVEYYPYIEHSHE</sequence>
<evidence type="ECO:0000313" key="3">
    <source>
        <dbReference type="Proteomes" id="UP000838748"/>
    </source>
</evidence>
<feature type="region of interest" description="Disordered" evidence="1">
    <location>
        <begin position="40"/>
        <end position="81"/>
    </location>
</feature>
<accession>A0ABM9A316</accession>
<feature type="compositionally biased region" description="Polar residues" evidence="1">
    <location>
        <begin position="55"/>
        <end position="81"/>
    </location>
</feature>
<dbReference type="Proteomes" id="UP000838748">
    <property type="component" value="Unassembled WGS sequence"/>
</dbReference>
<evidence type="ECO:0000256" key="1">
    <source>
        <dbReference type="SAM" id="MobiDB-lite"/>
    </source>
</evidence>
<evidence type="ECO:0000313" key="2">
    <source>
        <dbReference type="EMBL" id="CAH0538917.1"/>
    </source>
</evidence>
<dbReference type="RefSeq" id="WP_237361090.1">
    <property type="nucleotide sequence ID" value="NZ_CAKLDM010000002.1"/>
</dbReference>
<organism evidence="2 3">
    <name type="scientific">Vibrio marisflavi CECT 7928</name>
    <dbReference type="NCBI Taxonomy" id="634439"/>
    <lineage>
        <taxon>Bacteria</taxon>
        <taxon>Pseudomonadati</taxon>
        <taxon>Pseudomonadota</taxon>
        <taxon>Gammaproteobacteria</taxon>
        <taxon>Vibrionales</taxon>
        <taxon>Vibrionaceae</taxon>
        <taxon>Vibrio</taxon>
    </lineage>
</organism>
<gene>
    <name evidence="2" type="ORF">VMF7928_01755</name>
</gene>
<dbReference type="EMBL" id="CAKLDM010000002">
    <property type="protein sequence ID" value="CAH0538917.1"/>
    <property type="molecule type" value="Genomic_DNA"/>
</dbReference>
<name>A0ABM9A316_9VIBR</name>
<keyword evidence="3" id="KW-1185">Reference proteome</keyword>
<comment type="caution">
    <text evidence="2">The sequence shown here is derived from an EMBL/GenBank/DDBJ whole genome shotgun (WGS) entry which is preliminary data.</text>
</comment>
<proteinExistence type="predicted"/>